<name>A0ABQ6JGR4_9ACTN</name>
<proteinExistence type="predicted"/>
<sequence length="44" mass="5233">MRGLQEALDQCWDLLRQRRAAREFDRDPDTASERPVPEVEGYQQ</sequence>
<keyword evidence="3" id="KW-1185">Reference proteome</keyword>
<feature type="compositionally biased region" description="Basic and acidic residues" evidence="1">
    <location>
        <begin position="22"/>
        <end position="37"/>
    </location>
</feature>
<dbReference type="InterPro" id="IPR020311">
    <property type="entry name" value="Uncharacterised_Rv0898c"/>
</dbReference>
<evidence type="ECO:0000256" key="1">
    <source>
        <dbReference type="SAM" id="MobiDB-lite"/>
    </source>
</evidence>
<dbReference type="EMBL" id="BSUZ01000001">
    <property type="protein sequence ID" value="GMA86731.1"/>
    <property type="molecule type" value="Genomic_DNA"/>
</dbReference>
<reference evidence="3" key="1">
    <citation type="journal article" date="2019" name="Int. J. Syst. Evol. Microbiol.">
        <title>The Global Catalogue of Microorganisms (GCM) 10K type strain sequencing project: providing services to taxonomists for standard genome sequencing and annotation.</title>
        <authorList>
            <consortium name="The Broad Institute Genomics Platform"/>
            <consortium name="The Broad Institute Genome Sequencing Center for Infectious Disease"/>
            <person name="Wu L."/>
            <person name="Ma J."/>
        </authorList>
    </citation>
    <scope>NUCLEOTIDE SEQUENCE [LARGE SCALE GENOMIC DNA]</scope>
    <source>
        <strain evidence="3">NBRC 108730</strain>
    </source>
</reference>
<protein>
    <recommendedName>
        <fullName evidence="4">DUF2630 family protein</fullName>
    </recommendedName>
</protein>
<evidence type="ECO:0000313" key="2">
    <source>
        <dbReference type="EMBL" id="GMA86731.1"/>
    </source>
</evidence>
<dbReference type="Pfam" id="PF10944">
    <property type="entry name" value="DUF2630"/>
    <property type="match status" value="1"/>
</dbReference>
<evidence type="ECO:0000313" key="3">
    <source>
        <dbReference type="Proteomes" id="UP001157017"/>
    </source>
</evidence>
<accession>A0ABQ6JGR4</accession>
<dbReference type="Proteomes" id="UP001157017">
    <property type="component" value="Unassembled WGS sequence"/>
</dbReference>
<feature type="region of interest" description="Disordered" evidence="1">
    <location>
        <begin position="22"/>
        <end position="44"/>
    </location>
</feature>
<organism evidence="2 3">
    <name type="scientific">Angustibacter aerolatus</name>
    <dbReference type="NCBI Taxonomy" id="1162965"/>
    <lineage>
        <taxon>Bacteria</taxon>
        <taxon>Bacillati</taxon>
        <taxon>Actinomycetota</taxon>
        <taxon>Actinomycetes</taxon>
        <taxon>Kineosporiales</taxon>
        <taxon>Kineosporiaceae</taxon>
    </lineage>
</organism>
<gene>
    <name evidence="2" type="ORF">GCM10025868_19810</name>
</gene>
<evidence type="ECO:0008006" key="4">
    <source>
        <dbReference type="Google" id="ProtNLM"/>
    </source>
</evidence>
<comment type="caution">
    <text evidence="2">The sequence shown here is derived from an EMBL/GenBank/DDBJ whole genome shotgun (WGS) entry which is preliminary data.</text>
</comment>